<dbReference type="Proteomes" id="UP000003586">
    <property type="component" value="Chromosome"/>
</dbReference>
<feature type="transmembrane region" description="Helical" evidence="2">
    <location>
        <begin position="6"/>
        <end position="26"/>
    </location>
</feature>
<organism evidence="3 4">
    <name type="scientific">Niabella soli DSM 19437</name>
    <dbReference type="NCBI Taxonomy" id="929713"/>
    <lineage>
        <taxon>Bacteria</taxon>
        <taxon>Pseudomonadati</taxon>
        <taxon>Bacteroidota</taxon>
        <taxon>Chitinophagia</taxon>
        <taxon>Chitinophagales</taxon>
        <taxon>Chitinophagaceae</taxon>
        <taxon>Niabella</taxon>
    </lineage>
</organism>
<keyword evidence="2" id="KW-0472">Membrane</keyword>
<dbReference type="KEGG" id="nso:NIASO_17800"/>
<reference evidence="3 4" key="1">
    <citation type="submission" date="2013-12" db="EMBL/GenBank/DDBJ databases">
        <authorList>
            <consortium name="DOE Joint Genome Institute"/>
            <person name="Eisen J."/>
            <person name="Huntemann M."/>
            <person name="Han J."/>
            <person name="Chen A."/>
            <person name="Kyrpides N."/>
            <person name="Mavromatis K."/>
            <person name="Markowitz V."/>
            <person name="Palaniappan K."/>
            <person name="Ivanova N."/>
            <person name="Schaumberg A."/>
            <person name="Pati A."/>
            <person name="Liolios K."/>
            <person name="Nordberg H.P."/>
            <person name="Cantor M.N."/>
            <person name="Hua S.X."/>
            <person name="Woyke T."/>
        </authorList>
    </citation>
    <scope>NUCLEOTIDE SEQUENCE [LARGE SCALE GENOMIC DNA]</scope>
    <source>
        <strain evidence="4">DSM 19437</strain>
    </source>
</reference>
<dbReference type="STRING" id="929713.NIASO_17800"/>
<evidence type="ECO:0000256" key="1">
    <source>
        <dbReference type="SAM" id="MobiDB-lite"/>
    </source>
</evidence>
<protein>
    <recommendedName>
        <fullName evidence="5">DUF4834 domain-containing protein</fullName>
    </recommendedName>
</protein>
<proteinExistence type="predicted"/>
<dbReference type="OrthoDB" id="680848at2"/>
<dbReference type="RefSeq" id="WP_025299076.1">
    <property type="nucleotide sequence ID" value="NZ_CP007035.1"/>
</dbReference>
<dbReference type="HOGENOM" id="CLU_2586108_0_0_10"/>
<sequence length="80" mass="9242">MVRILLYALFFYFLYNFIVKVAFPVYKTTKQVKKQFSDMKQQFQQQEQPNTAGSGQPAANPSAAHKKEPAGEYIDFEEVT</sequence>
<name>W0F4G3_9BACT</name>
<keyword evidence="2" id="KW-0812">Transmembrane</keyword>
<evidence type="ECO:0000313" key="4">
    <source>
        <dbReference type="Proteomes" id="UP000003586"/>
    </source>
</evidence>
<keyword evidence="2" id="KW-1133">Transmembrane helix</keyword>
<evidence type="ECO:0000256" key="2">
    <source>
        <dbReference type="SAM" id="Phobius"/>
    </source>
</evidence>
<dbReference type="AlphaFoldDB" id="W0F4G3"/>
<feature type="region of interest" description="Disordered" evidence="1">
    <location>
        <begin position="39"/>
        <end position="80"/>
    </location>
</feature>
<accession>W0F4G3</accession>
<feature type="compositionally biased region" description="Polar residues" evidence="1">
    <location>
        <begin position="49"/>
        <end position="59"/>
    </location>
</feature>
<evidence type="ECO:0000313" key="3">
    <source>
        <dbReference type="EMBL" id="AHF17965.1"/>
    </source>
</evidence>
<dbReference type="EMBL" id="CP007035">
    <property type="protein sequence ID" value="AHF17965.1"/>
    <property type="molecule type" value="Genomic_DNA"/>
</dbReference>
<evidence type="ECO:0008006" key="5">
    <source>
        <dbReference type="Google" id="ProtNLM"/>
    </source>
</evidence>
<gene>
    <name evidence="3" type="ORF">NIASO_17800</name>
</gene>
<keyword evidence="4" id="KW-1185">Reference proteome</keyword>